<reference evidence="6" key="1">
    <citation type="submission" date="2016-10" db="EMBL/GenBank/DDBJ databases">
        <authorList>
            <person name="Benchimol M."/>
            <person name="Almeida L.G."/>
            <person name="Vasconcelos A.T."/>
            <person name="Perreira-Neves A."/>
            <person name="Rosa I.A."/>
            <person name="Tasca T."/>
            <person name="Bogo M.R."/>
            <person name="de Souza W."/>
        </authorList>
    </citation>
    <scope>NUCLEOTIDE SEQUENCE [LARGE SCALE GENOMIC DNA]</scope>
    <source>
        <strain evidence="6">K</strain>
    </source>
</reference>
<dbReference type="RefSeq" id="XP_068350122.1">
    <property type="nucleotide sequence ID" value="XM_068511098.1"/>
</dbReference>
<evidence type="ECO:0000313" key="6">
    <source>
        <dbReference type="EMBL" id="OHS96985.1"/>
    </source>
</evidence>
<feature type="domain" description="Small ribosomal subunit protein uS7" evidence="5">
    <location>
        <begin position="2"/>
        <end position="157"/>
    </location>
</feature>
<evidence type="ECO:0000313" key="7">
    <source>
        <dbReference type="Proteomes" id="UP000179807"/>
    </source>
</evidence>
<evidence type="ECO:0000256" key="2">
    <source>
        <dbReference type="ARBA" id="ARBA00022980"/>
    </source>
</evidence>
<keyword evidence="7" id="KW-1185">Reference proteome</keyword>
<comment type="similarity">
    <text evidence="1 4">Belongs to the universal ribosomal protein uS7 family.</text>
</comment>
<evidence type="ECO:0000259" key="5">
    <source>
        <dbReference type="Pfam" id="PF00177"/>
    </source>
</evidence>
<dbReference type="InterPro" id="IPR005716">
    <property type="entry name" value="Ribosomal_uS7_euk/arc"/>
</dbReference>
<dbReference type="Gene3D" id="1.10.455.10">
    <property type="entry name" value="Ribosomal protein S7 domain"/>
    <property type="match status" value="1"/>
</dbReference>
<dbReference type="GO" id="GO:0003723">
    <property type="term" value="F:RNA binding"/>
    <property type="evidence" value="ECO:0007669"/>
    <property type="project" value="InterPro"/>
</dbReference>
<organism evidence="6 7">
    <name type="scientific">Tritrichomonas foetus</name>
    <dbReference type="NCBI Taxonomy" id="1144522"/>
    <lineage>
        <taxon>Eukaryota</taxon>
        <taxon>Metamonada</taxon>
        <taxon>Parabasalia</taxon>
        <taxon>Tritrichomonadida</taxon>
        <taxon>Tritrichomonadidae</taxon>
        <taxon>Tritrichomonas</taxon>
    </lineage>
</organism>
<dbReference type="SUPFAM" id="SSF47973">
    <property type="entry name" value="Ribosomal protein S7"/>
    <property type="match status" value="1"/>
</dbReference>
<dbReference type="GO" id="GO:0015935">
    <property type="term" value="C:small ribosomal subunit"/>
    <property type="evidence" value="ECO:0007669"/>
    <property type="project" value="InterPro"/>
</dbReference>
<gene>
    <name evidence="6" type="primary">RPS5</name>
    <name evidence="6" type="ORF">TRFO_36879</name>
</gene>
<dbReference type="CDD" id="cd14867">
    <property type="entry name" value="uS7_Eukaryote"/>
    <property type="match status" value="1"/>
</dbReference>
<dbReference type="AlphaFoldDB" id="A0A1J4JEA9"/>
<keyword evidence="2 4" id="KW-0689">Ribosomal protein</keyword>
<dbReference type="InterPro" id="IPR020606">
    <property type="entry name" value="Ribosomal_uS7_CS"/>
</dbReference>
<dbReference type="PROSITE" id="PS00052">
    <property type="entry name" value="RIBOSOMAL_S7"/>
    <property type="match status" value="1"/>
</dbReference>
<proteinExistence type="inferred from homology"/>
<dbReference type="NCBIfam" id="TIGR01028">
    <property type="entry name" value="uS7_euk_arch"/>
    <property type="match status" value="1"/>
</dbReference>
<dbReference type="PANTHER" id="PTHR11205">
    <property type="entry name" value="RIBOSOMAL PROTEIN S7"/>
    <property type="match status" value="1"/>
</dbReference>
<dbReference type="InterPro" id="IPR000235">
    <property type="entry name" value="Ribosomal_uS7"/>
</dbReference>
<dbReference type="InterPro" id="IPR036823">
    <property type="entry name" value="Ribosomal_uS7_dom_sf"/>
</dbReference>
<dbReference type="Pfam" id="PF00177">
    <property type="entry name" value="Ribosomal_S7"/>
    <property type="match status" value="1"/>
</dbReference>
<evidence type="ECO:0000256" key="3">
    <source>
        <dbReference type="ARBA" id="ARBA00023274"/>
    </source>
</evidence>
<dbReference type="InterPro" id="IPR023798">
    <property type="entry name" value="Ribosomal_uS7_dom"/>
</dbReference>
<dbReference type="VEuPathDB" id="TrichDB:TRFO_36879"/>
<dbReference type="OrthoDB" id="10264639at2759"/>
<name>A0A1J4JEA9_9EUKA</name>
<sequence>MVPHTAGRYQNKMFHKVNCPLVERLCNYLMMHGRNTGKKLMTIRIVRQAFELINLSTGENPIVVFVKAVQNCGAREDSTRIGVGGTVRRQACDVSPLRRVNQALSLLTEGARKAAFRSSRTISECLADELSAASRNAPESYAVKKKDELERIAKSNR</sequence>
<dbReference type="Proteomes" id="UP000179807">
    <property type="component" value="Unassembled WGS sequence"/>
</dbReference>
<comment type="caution">
    <text evidence="6">The sequence shown here is derived from an EMBL/GenBank/DDBJ whole genome shotgun (WGS) entry which is preliminary data.</text>
</comment>
<accession>A0A1J4JEA9</accession>
<dbReference type="GO" id="GO:0003735">
    <property type="term" value="F:structural constituent of ribosome"/>
    <property type="evidence" value="ECO:0007669"/>
    <property type="project" value="InterPro"/>
</dbReference>
<dbReference type="GeneID" id="94845802"/>
<evidence type="ECO:0000256" key="4">
    <source>
        <dbReference type="RuleBase" id="RU003619"/>
    </source>
</evidence>
<evidence type="ECO:0000256" key="1">
    <source>
        <dbReference type="ARBA" id="ARBA00007151"/>
    </source>
</evidence>
<protein>
    <submittedName>
        <fullName evidence="6">40S ribosomal protein S5</fullName>
    </submittedName>
</protein>
<dbReference type="EMBL" id="MLAK01001145">
    <property type="protein sequence ID" value="OHS96985.1"/>
    <property type="molecule type" value="Genomic_DNA"/>
</dbReference>
<keyword evidence="3 4" id="KW-0687">Ribonucleoprotein</keyword>
<dbReference type="PIRSF" id="PIRSF002122">
    <property type="entry name" value="RPS7p_RPS7a_RPS5e_RPS7o"/>
    <property type="match status" value="1"/>
</dbReference>
<dbReference type="GO" id="GO:0006412">
    <property type="term" value="P:translation"/>
    <property type="evidence" value="ECO:0007669"/>
    <property type="project" value="InterPro"/>
</dbReference>